<gene>
    <name evidence="5" type="ORF">D9619_007529</name>
</gene>
<dbReference type="Pfam" id="PF11807">
    <property type="entry name" value="UstYa"/>
    <property type="match status" value="1"/>
</dbReference>
<accession>A0A8H5B2Q0</accession>
<dbReference type="Pfam" id="PF12770">
    <property type="entry name" value="CHAT"/>
    <property type="match status" value="1"/>
</dbReference>
<feature type="domain" description="CHAT" evidence="4">
    <location>
        <begin position="2077"/>
        <end position="2358"/>
    </location>
</feature>
<dbReference type="PANTHER" id="PTHR33365:SF4">
    <property type="entry name" value="CYCLOCHLOROTINE BIOSYNTHESIS PROTEIN O"/>
    <property type="match status" value="1"/>
</dbReference>
<organism evidence="5 6">
    <name type="scientific">Psilocybe cf. subviscida</name>
    <dbReference type="NCBI Taxonomy" id="2480587"/>
    <lineage>
        <taxon>Eukaryota</taxon>
        <taxon>Fungi</taxon>
        <taxon>Dikarya</taxon>
        <taxon>Basidiomycota</taxon>
        <taxon>Agaricomycotina</taxon>
        <taxon>Agaricomycetes</taxon>
        <taxon>Agaricomycetidae</taxon>
        <taxon>Agaricales</taxon>
        <taxon>Agaricineae</taxon>
        <taxon>Strophariaceae</taxon>
        <taxon>Psilocybe</taxon>
    </lineage>
</organism>
<evidence type="ECO:0000259" key="4">
    <source>
        <dbReference type="Pfam" id="PF12770"/>
    </source>
</evidence>
<keyword evidence="6" id="KW-1185">Reference proteome</keyword>
<dbReference type="InterPro" id="IPR021765">
    <property type="entry name" value="UstYa-like"/>
</dbReference>
<proteinExistence type="inferred from homology"/>
<comment type="pathway">
    <text evidence="1">Mycotoxin biosynthesis.</text>
</comment>
<name>A0A8H5B2Q0_9AGAR</name>
<evidence type="ECO:0000256" key="1">
    <source>
        <dbReference type="ARBA" id="ARBA00004685"/>
    </source>
</evidence>
<evidence type="ECO:0000313" key="6">
    <source>
        <dbReference type="Proteomes" id="UP000567179"/>
    </source>
</evidence>
<feature type="region of interest" description="Disordered" evidence="3">
    <location>
        <begin position="808"/>
        <end position="829"/>
    </location>
</feature>
<dbReference type="GO" id="GO:0043386">
    <property type="term" value="P:mycotoxin biosynthetic process"/>
    <property type="evidence" value="ECO:0007669"/>
    <property type="project" value="InterPro"/>
</dbReference>
<dbReference type="PANTHER" id="PTHR33365">
    <property type="entry name" value="YALI0B05434P"/>
    <property type="match status" value="1"/>
</dbReference>
<dbReference type="InterPro" id="IPR011990">
    <property type="entry name" value="TPR-like_helical_dom_sf"/>
</dbReference>
<feature type="region of interest" description="Disordered" evidence="3">
    <location>
        <begin position="506"/>
        <end position="528"/>
    </location>
</feature>
<comment type="caution">
    <text evidence="5">The sequence shown here is derived from an EMBL/GenBank/DDBJ whole genome shotgun (WGS) entry which is preliminary data.</text>
</comment>
<protein>
    <recommendedName>
        <fullName evidence="4">CHAT domain-containing protein</fullName>
    </recommendedName>
</protein>
<evidence type="ECO:0000256" key="2">
    <source>
        <dbReference type="ARBA" id="ARBA00035112"/>
    </source>
</evidence>
<dbReference type="Proteomes" id="UP000567179">
    <property type="component" value="Unassembled WGS sequence"/>
</dbReference>
<dbReference type="OrthoDB" id="9991317at2759"/>
<feature type="compositionally biased region" description="Low complexity" evidence="3">
    <location>
        <begin position="779"/>
        <end position="792"/>
    </location>
</feature>
<dbReference type="InterPro" id="IPR024983">
    <property type="entry name" value="CHAT_dom"/>
</dbReference>
<dbReference type="Gene3D" id="1.25.40.10">
    <property type="entry name" value="Tetratricopeptide repeat domain"/>
    <property type="match status" value="2"/>
</dbReference>
<feature type="region of interest" description="Disordered" evidence="3">
    <location>
        <begin position="750"/>
        <end position="792"/>
    </location>
</feature>
<feature type="compositionally biased region" description="Polar residues" evidence="3">
    <location>
        <begin position="754"/>
        <end position="764"/>
    </location>
</feature>
<evidence type="ECO:0000256" key="3">
    <source>
        <dbReference type="SAM" id="MobiDB-lite"/>
    </source>
</evidence>
<evidence type="ECO:0000313" key="5">
    <source>
        <dbReference type="EMBL" id="KAF5315226.1"/>
    </source>
</evidence>
<dbReference type="SUPFAM" id="SSF81901">
    <property type="entry name" value="HCP-like"/>
    <property type="match status" value="1"/>
</dbReference>
<sequence>MPIQPASMSQSSSSDTSYTLLKNDEENQYAATKPGIGFALHLRDGRALWGSVIVMQTLIILILLWRTNGHPEGDTPYLYSPAEHAVRYELRSFFFGIGDDISPFQKPPSPELDDMWEDLYSFGIHRIPKREAARLSNKTSQIPNDPDGFYIAELEVFHQLHCLNMVRQALYPDYYPQMRMGNPKMDEHINHCIDAIRQSLMCSADISTIVWQWDEVKQRTTFRGGVAHKCRDFGMIQDWAKTHKMRGHFNATIPSTHSHQVHIHQFCSNPPDMDTLILRDLAVHLQPPRDQDADVLEVRFIIQLAFYKRVFDTAGTGGKEATELAWKAVGSFLVPTCSKKFTLSIVEYRPNQTSYVTAYSEVDTSVMYVKANRTGQTEFFIPVFKVEDTEREIPFAEISFNAQLVSSNNNGRVTPLEVCELVKTLDMIGIISLLESISGDDDACVNACIGMLNALYGVVHYLPDDPKDRPYALAMLSYIHVVRYDTFLDKHPELVATSTARHVIADPNELSTADSSPPTDPSGMKPPSESPHFPQFIIFGHELARAISMLEDAANIISETHEKRSWLYLTLCRAVRSAMLQSESDPASFAGWTNKLAKHVREVGGAAGRDVGMFGSTVSESSKDAKSKAVEDGKGKKKAKDGAKSDSKAKQDAVDVLLGEYLPGQLEWERGLVEYAETALLKEKAGLVGYAGHALLRVYGFTKKRQFLDEAVEMLEEAVKLELEWEKDQEKTDKWMNMDLGQPQEIQVPLPASDTASPRSSTSPGKGKGKGKGSVDTKAPAAAASNTPASSSTSTFIAMGMGIIFPKGVPKSLTEPRKPKPKVSPAERKGGLYSDLASALISRYTDFEPRDPRDMTRAMEAQLIKVQLLVADTDKSKAERLNTLGYESFEHAGKVGLANEADLGVRLTQTAITSYEDALRVVGGNIKEKCSILHNLAAALQLRYNTQMRLSTAAKATASANGEDATVVPTPNPKELARIQTALAKSMRIAPPNDPNRLSYLIHYARFFLFKFAALAGSSDVAKNGSTTRLSEITAASEEEHMETVRKAVDLYAEAVALALVQRRDIGAKKAEGAADAPGPPRDTRHNPKQVIMSLHALGTSILACRKQILALDPEGVSHPNTAHRIIAMCKDVLRMIDESDPRMVHFIMDVSNCITKYAEASSLAELKDGLAMSERARRMAEEDSEDMLTVLHGLATAHVTAARISLNGNRELCDTHLEAAFPILAKSLELVKLYPEHQSVPHVYSTLGNAYIMRYNRNLEKDRCEADATKNYVTDLEDSSKMYKEFVKVAGRVQPEGAAWANELATAYLDRYDEFKELSDLDTAMTRLEWCIFYPRLVPPSVTGGVQPNEPAPTVTDLLGRQDSIRSLFCGRFSRFYFRGELQDFKNGMLTMSLLQTLRKAGPTADGVGWSENDPDGETLFEYLAEYFTANFETTADVDGVVKEFTRQANTWSKDMSAQPPNKFEVAALMDPLVYLSVRLGRLHGKSRIKPEILDQLESAVKHISETHPKKATCLQFVGDMQTQHFVYTNKLRHISTAVSLLREALGLSKDLPTYPERATFFGQALLHRFRLLGDMSDINEAVSALKQALVVAQGPDRVKYDLLNRYGNALYERYGRFSDFEDLNKALQIFQIAKQTPMKSGEKIPDFVESALQTILGESGDSIGEVDYTISIFKNENDWMKSLDWSKLNDYGNALLRRFGIHRESGDIDKGILVFERALDRAKGDRETKVRILKALAFALMQRYSINDDIRDISRCITYLQEALNQLPVAHPAKGNLLFDLGRWLPVRYEKNRDSRDLEKAYGYLQCAASQYFGNMVWRFRAASLWAYWVRHFNQGDLLSAYRLSMELLPQLTWLGISTPVRQTQLNEAVTVVADAVAVAIQDRQEVTAVEWFEQGRSVIWGQLNQLRAPVKDLSALHPVHAERLQAITDKMHSLSNSRFEEAKTSKKGEEGGERYYDLAQERDLVLKEIRSLDGFSNYMQLPKLHDLLRDCRLEGPIIMVNVSNYGCDALVVVPKDGSASHIPLPDFTYADAADLNQSLQNILGRSASSRSPHQDLPSRQTKKRITSEVVFENILSKLWLRVVKPILHQLGMKEPRKDILPRVWWCLSGPLAFLPIHAAGLYSTRHRAPGNKLAEFAVSSYAPSLSALVDAARRKPNTIPKLLAVAFPEDPDLPATQNEIDAIAVRGPPAVVKLLSSEATVDKVVSHLKDCGFVHFACHGVQKLDNPLDSSLLLANRSSLSLAKLSTLNLPHAQFAYLSACQTAASDPLVPEESVHLGAGVFVAGYRSVIATMWSTLDEDGPIVADAVYDHLSAKGRDAIDATDAAYALHMAIQRLRERSPKRSYLSWLPYVHIGV</sequence>
<feature type="region of interest" description="Disordered" evidence="3">
    <location>
        <begin position="622"/>
        <end position="646"/>
    </location>
</feature>
<comment type="similarity">
    <text evidence="2">Belongs to the ustYa family.</text>
</comment>
<dbReference type="EMBL" id="JAACJJ010000043">
    <property type="protein sequence ID" value="KAF5315226.1"/>
    <property type="molecule type" value="Genomic_DNA"/>
</dbReference>
<reference evidence="5 6" key="1">
    <citation type="journal article" date="2020" name="ISME J.">
        <title>Uncovering the hidden diversity of litter-decomposition mechanisms in mushroom-forming fungi.</title>
        <authorList>
            <person name="Floudas D."/>
            <person name="Bentzer J."/>
            <person name="Ahren D."/>
            <person name="Johansson T."/>
            <person name="Persson P."/>
            <person name="Tunlid A."/>
        </authorList>
    </citation>
    <scope>NUCLEOTIDE SEQUENCE [LARGE SCALE GENOMIC DNA]</scope>
    <source>
        <strain evidence="5 6">CBS 101986</strain>
    </source>
</reference>